<evidence type="ECO:0000256" key="3">
    <source>
        <dbReference type="ARBA" id="ARBA00022475"/>
    </source>
</evidence>
<feature type="transmembrane region" description="Helical" evidence="7">
    <location>
        <begin position="125"/>
        <end position="143"/>
    </location>
</feature>
<dbReference type="PANTHER" id="PTHR42709:SF6">
    <property type="entry name" value="UNDECAPRENYL PHOSPHATE TRANSPORTER A"/>
    <property type="match status" value="1"/>
</dbReference>
<dbReference type="RefSeq" id="WP_345208769.1">
    <property type="nucleotide sequence ID" value="NZ_BAABGM010000032.1"/>
</dbReference>
<gene>
    <name evidence="9" type="ORF">GCM10023168_36980</name>
</gene>
<evidence type="ECO:0000256" key="7">
    <source>
        <dbReference type="SAM" id="Phobius"/>
    </source>
</evidence>
<accession>A0ABP8KSH6</accession>
<evidence type="ECO:0000259" key="8">
    <source>
        <dbReference type="Pfam" id="PF09335"/>
    </source>
</evidence>
<name>A0ABP8KSH6_9MICO</name>
<comment type="subcellular location">
    <subcellularLocation>
        <location evidence="1">Cell membrane</location>
        <topology evidence="1">Multi-pass membrane protein</topology>
    </subcellularLocation>
</comment>
<keyword evidence="5 7" id="KW-1133">Transmembrane helix</keyword>
<feature type="transmembrane region" description="Helical" evidence="7">
    <location>
        <begin position="12"/>
        <end position="32"/>
    </location>
</feature>
<evidence type="ECO:0000256" key="2">
    <source>
        <dbReference type="ARBA" id="ARBA00010792"/>
    </source>
</evidence>
<comment type="caution">
    <text evidence="9">The sequence shown here is derived from an EMBL/GenBank/DDBJ whole genome shotgun (WGS) entry which is preliminary data.</text>
</comment>
<dbReference type="Proteomes" id="UP001500945">
    <property type="component" value="Unassembled WGS sequence"/>
</dbReference>
<keyword evidence="3" id="KW-1003">Cell membrane</keyword>
<dbReference type="PANTHER" id="PTHR42709">
    <property type="entry name" value="ALKALINE PHOSPHATASE LIKE PROTEIN"/>
    <property type="match status" value="1"/>
</dbReference>
<reference evidence="10" key="1">
    <citation type="journal article" date="2019" name="Int. J. Syst. Evol. Microbiol.">
        <title>The Global Catalogue of Microorganisms (GCM) 10K type strain sequencing project: providing services to taxonomists for standard genome sequencing and annotation.</title>
        <authorList>
            <consortium name="The Broad Institute Genomics Platform"/>
            <consortium name="The Broad Institute Genome Sequencing Center for Infectious Disease"/>
            <person name="Wu L."/>
            <person name="Ma J."/>
        </authorList>
    </citation>
    <scope>NUCLEOTIDE SEQUENCE [LARGE SCALE GENOMIC DNA]</scope>
    <source>
        <strain evidence="10">JCM 17809</strain>
    </source>
</reference>
<evidence type="ECO:0000256" key="1">
    <source>
        <dbReference type="ARBA" id="ARBA00004651"/>
    </source>
</evidence>
<comment type="similarity">
    <text evidence="2">Belongs to the DedA family.</text>
</comment>
<organism evidence="9 10">
    <name type="scientific">Fodinibacter luteus</name>
    <dbReference type="NCBI Taxonomy" id="552064"/>
    <lineage>
        <taxon>Bacteria</taxon>
        <taxon>Bacillati</taxon>
        <taxon>Actinomycetota</taxon>
        <taxon>Actinomycetes</taxon>
        <taxon>Micrococcales</taxon>
        <taxon>Intrasporangiaceae</taxon>
        <taxon>Fodinibacter (ex Wang et al. 2009)</taxon>
    </lineage>
</organism>
<keyword evidence="4 7" id="KW-0812">Transmembrane</keyword>
<evidence type="ECO:0000313" key="10">
    <source>
        <dbReference type="Proteomes" id="UP001500945"/>
    </source>
</evidence>
<evidence type="ECO:0000256" key="6">
    <source>
        <dbReference type="ARBA" id="ARBA00023136"/>
    </source>
</evidence>
<evidence type="ECO:0000313" key="9">
    <source>
        <dbReference type="EMBL" id="GAA4413847.1"/>
    </source>
</evidence>
<keyword evidence="10" id="KW-1185">Reference proteome</keyword>
<protein>
    <recommendedName>
        <fullName evidence="8">VTT domain-containing protein</fullName>
    </recommendedName>
</protein>
<dbReference type="InterPro" id="IPR032816">
    <property type="entry name" value="VTT_dom"/>
</dbReference>
<dbReference type="EMBL" id="BAABGM010000032">
    <property type="protein sequence ID" value="GAA4413847.1"/>
    <property type="molecule type" value="Genomic_DNA"/>
</dbReference>
<proteinExistence type="inferred from homology"/>
<feature type="domain" description="VTT" evidence="8">
    <location>
        <begin position="11"/>
        <end position="114"/>
    </location>
</feature>
<evidence type="ECO:0000256" key="4">
    <source>
        <dbReference type="ARBA" id="ARBA00022692"/>
    </source>
</evidence>
<dbReference type="InterPro" id="IPR051311">
    <property type="entry name" value="DedA_domain"/>
</dbReference>
<keyword evidence="6 7" id="KW-0472">Membrane</keyword>
<feature type="transmembrane region" description="Helical" evidence="7">
    <location>
        <begin position="95"/>
        <end position="113"/>
    </location>
</feature>
<evidence type="ECO:0000256" key="5">
    <source>
        <dbReference type="ARBA" id="ARBA00022989"/>
    </source>
</evidence>
<sequence>MESFVEDWPVGVVFAVLWVGAFTRGTATYWLGRGVRAGGGRSRWSHQLERPVVRRAEGWVRRFGAPAVTLGFLTVGVQTAINASAGMLRMPQRRFLPAVTVGAALWALVYTTVGFTVLDAWFGDLSWWWGLVAVGVVVAIVLVSRRLERPAGDDPVPTPTTEAPADSR</sequence>
<dbReference type="Pfam" id="PF09335">
    <property type="entry name" value="VTT_dom"/>
    <property type="match status" value="1"/>
</dbReference>